<evidence type="ECO:0000313" key="2">
    <source>
        <dbReference type="Proteomes" id="UP001424741"/>
    </source>
</evidence>
<gene>
    <name evidence="1" type="ORF">Rhal01_03798</name>
</gene>
<protein>
    <submittedName>
        <fullName evidence="1">Uncharacterized protein</fullName>
    </submittedName>
</protein>
<evidence type="ECO:0000313" key="1">
    <source>
        <dbReference type="EMBL" id="GAA5497602.1"/>
    </source>
</evidence>
<name>A0ABP9VAF2_9BACT</name>
<proteinExistence type="predicted"/>
<comment type="caution">
    <text evidence="1">The sequence shown here is derived from an EMBL/GenBank/DDBJ whole genome shotgun (WGS) entry which is preliminary data.</text>
</comment>
<reference evidence="1 2" key="1">
    <citation type="submission" date="2024-02" db="EMBL/GenBank/DDBJ databases">
        <title>Rubritalea halochordaticola NBRC 107102.</title>
        <authorList>
            <person name="Ichikawa N."/>
            <person name="Katano-Makiyama Y."/>
            <person name="Hidaka K."/>
        </authorList>
    </citation>
    <scope>NUCLEOTIDE SEQUENCE [LARGE SCALE GENOMIC DNA]</scope>
    <source>
        <strain evidence="1 2">NBRC 107102</strain>
    </source>
</reference>
<dbReference type="Proteomes" id="UP001424741">
    <property type="component" value="Unassembled WGS sequence"/>
</dbReference>
<sequence length="78" mass="8034">MVGQYTPTTASPLCTVAVRARRSGYNTVITVITGTTIRTITTVATGHITNMVATGITDIIVTIVIAGDIVTADSGLLI</sequence>
<keyword evidence="2" id="KW-1185">Reference proteome</keyword>
<organism evidence="1 2">
    <name type="scientific">Rubritalea halochordaticola</name>
    <dbReference type="NCBI Taxonomy" id="714537"/>
    <lineage>
        <taxon>Bacteria</taxon>
        <taxon>Pseudomonadati</taxon>
        <taxon>Verrucomicrobiota</taxon>
        <taxon>Verrucomicrobiia</taxon>
        <taxon>Verrucomicrobiales</taxon>
        <taxon>Rubritaleaceae</taxon>
        <taxon>Rubritalea</taxon>
    </lineage>
</organism>
<dbReference type="EMBL" id="BAABRL010000018">
    <property type="protein sequence ID" value="GAA5497602.1"/>
    <property type="molecule type" value="Genomic_DNA"/>
</dbReference>
<accession>A0ABP9VAF2</accession>